<dbReference type="InterPro" id="IPR046342">
    <property type="entry name" value="CBS_dom_sf"/>
</dbReference>
<dbReference type="InterPro" id="IPR006669">
    <property type="entry name" value="MgtE_transporter"/>
</dbReference>
<feature type="domain" description="CBS" evidence="3">
    <location>
        <begin position="358"/>
        <end position="419"/>
    </location>
</feature>
<reference evidence="4 5" key="1">
    <citation type="submission" date="2019-06" db="EMBL/GenBank/DDBJ databases">
        <title>Sequencing the genomes of 1000 actinobacteria strains.</title>
        <authorList>
            <person name="Klenk H.-P."/>
        </authorList>
    </citation>
    <scope>NUCLEOTIDE SEQUENCE [LARGE SCALE GENOMIC DNA]</scope>
    <source>
        <strain evidence="4 5">DSM 43186</strain>
    </source>
</reference>
<dbReference type="InterPro" id="IPR058838">
    <property type="entry name" value="SH3_actinomycetes"/>
</dbReference>
<dbReference type="InterPro" id="IPR038076">
    <property type="entry name" value="MgtE_N_sf"/>
</dbReference>
<dbReference type="PROSITE" id="PS51371">
    <property type="entry name" value="CBS"/>
    <property type="match status" value="1"/>
</dbReference>
<keyword evidence="5" id="KW-1185">Reference proteome</keyword>
<dbReference type="InterPro" id="IPR000644">
    <property type="entry name" value="CBS_dom"/>
</dbReference>
<protein>
    <submittedName>
        <fullName evidence="4">Mg/Co/Ni transporter MgtE</fullName>
    </submittedName>
</protein>
<dbReference type="CDD" id="cd04606">
    <property type="entry name" value="CBS_pair_Mg_transporter"/>
    <property type="match status" value="1"/>
</dbReference>
<proteinExistence type="predicted"/>
<dbReference type="SUPFAM" id="SSF54631">
    <property type="entry name" value="CBS-domain pair"/>
    <property type="match status" value="1"/>
</dbReference>
<dbReference type="RefSeq" id="WP_142258021.1">
    <property type="nucleotide sequence ID" value="NZ_BMPV01000004.1"/>
</dbReference>
<dbReference type="SMART" id="SM00924">
    <property type="entry name" value="MgtE_N"/>
    <property type="match status" value="1"/>
</dbReference>
<comment type="caution">
    <text evidence="4">The sequence shown here is derived from an EMBL/GenBank/DDBJ whole genome shotgun (WGS) entry which is preliminary data.</text>
</comment>
<dbReference type="Pfam" id="PF03448">
    <property type="entry name" value="MgtE_N"/>
    <property type="match status" value="1"/>
</dbReference>
<dbReference type="Pfam" id="PF00571">
    <property type="entry name" value="CBS"/>
    <property type="match status" value="2"/>
</dbReference>
<evidence type="ECO:0000313" key="4">
    <source>
        <dbReference type="EMBL" id="TQM73751.1"/>
    </source>
</evidence>
<dbReference type="PANTHER" id="PTHR43773:SF1">
    <property type="entry name" value="MAGNESIUM TRANSPORTER MGTE"/>
    <property type="match status" value="1"/>
</dbReference>
<evidence type="ECO:0000313" key="5">
    <source>
        <dbReference type="Proteomes" id="UP000319213"/>
    </source>
</evidence>
<organism evidence="4 5">
    <name type="scientific">Thermopolyspora flexuosa</name>
    <dbReference type="NCBI Taxonomy" id="103836"/>
    <lineage>
        <taxon>Bacteria</taxon>
        <taxon>Bacillati</taxon>
        <taxon>Actinomycetota</taxon>
        <taxon>Actinomycetes</taxon>
        <taxon>Streptosporangiales</taxon>
        <taxon>Streptosporangiaceae</taxon>
        <taxon>Thermopolyspora</taxon>
    </lineage>
</organism>
<dbReference type="InterPro" id="IPR006668">
    <property type="entry name" value="Mg_transptr_MgtE_intracell_dom"/>
</dbReference>
<dbReference type="Proteomes" id="UP000319213">
    <property type="component" value="Unassembled WGS sequence"/>
</dbReference>
<name>A0A543IT43_9ACTN</name>
<dbReference type="InterPro" id="IPR011033">
    <property type="entry name" value="PRC_barrel-like_sf"/>
</dbReference>
<evidence type="ECO:0000256" key="2">
    <source>
        <dbReference type="SAM" id="MobiDB-lite"/>
    </source>
</evidence>
<gene>
    <name evidence="4" type="ORF">FHX40_0404</name>
</gene>
<dbReference type="SUPFAM" id="SSF158791">
    <property type="entry name" value="MgtE N-terminal domain-like"/>
    <property type="match status" value="1"/>
</dbReference>
<evidence type="ECO:0000259" key="3">
    <source>
        <dbReference type="PROSITE" id="PS51371"/>
    </source>
</evidence>
<dbReference type="Pfam" id="PF26205">
    <property type="entry name" value="SH3_actinomycetes"/>
    <property type="match status" value="1"/>
</dbReference>
<dbReference type="PANTHER" id="PTHR43773">
    <property type="entry name" value="MAGNESIUM TRANSPORTER MGTE"/>
    <property type="match status" value="1"/>
</dbReference>
<dbReference type="GO" id="GO:0016020">
    <property type="term" value="C:membrane"/>
    <property type="evidence" value="ECO:0007669"/>
    <property type="project" value="InterPro"/>
</dbReference>
<dbReference type="Gene3D" id="3.10.580.10">
    <property type="entry name" value="CBS-domain"/>
    <property type="match status" value="1"/>
</dbReference>
<sequence length="440" mass="47974">MVSYAADVRIFIARLAGTPVFDPNGDQIGRIRDAVVALPGPRPPRVHGFVVEVQPRRRVFMPITRVRSFGAGSVVFTGRLDLRRFEQRASETLVLADMLDREVTVRRRGAPDDPGITGSVLDVAMERDRAGDWLLTKVAVRRPGRGLRRGETIVADWEEVTGFESLQPDQGTASLLAAFERMRPADLASALHALPPKRREAVAAALDDDRLADVLEELPERDQIGILTTLAAERAADVLEAMAPDDAADLLQELPADRAQALLELMEPREAAPVRRLLTYAEDTAGGMMTSEPVIVPPTATVAEALAHIRQEDITPAVAAQVYVTRAPYETPTGRFLGVAHFQRLLREPPSSLVGAAIDRTIDPIHPDFSLAEVTSYLATYNLVAAPVVDELGRLVGAVTVDDVLDHLLPADWREREAEMPEGANDPEDGEDPDTRTSPS</sequence>
<keyword evidence="1" id="KW-0129">CBS domain</keyword>
<dbReference type="GO" id="GO:0015095">
    <property type="term" value="F:magnesium ion transmembrane transporter activity"/>
    <property type="evidence" value="ECO:0007669"/>
    <property type="project" value="InterPro"/>
</dbReference>
<feature type="region of interest" description="Disordered" evidence="2">
    <location>
        <begin position="412"/>
        <end position="440"/>
    </location>
</feature>
<dbReference type="AlphaFoldDB" id="A0A543IT43"/>
<dbReference type="OrthoDB" id="9790355at2"/>
<dbReference type="EMBL" id="VFPQ01000001">
    <property type="protein sequence ID" value="TQM73751.1"/>
    <property type="molecule type" value="Genomic_DNA"/>
</dbReference>
<evidence type="ECO:0000256" key="1">
    <source>
        <dbReference type="PROSITE-ProRule" id="PRU00703"/>
    </source>
</evidence>
<dbReference type="Gene3D" id="1.25.60.10">
    <property type="entry name" value="MgtE N-terminal domain-like"/>
    <property type="match status" value="1"/>
</dbReference>
<accession>A0A543IT43</accession>
<dbReference type="SUPFAM" id="SSF50346">
    <property type="entry name" value="PRC-barrel domain"/>
    <property type="match status" value="1"/>
</dbReference>